<keyword evidence="3" id="KW-1185">Reference proteome</keyword>
<name>A0A197JDS4_9FUNG</name>
<organism evidence="2 3">
    <name type="scientific">Linnemannia elongata AG-77</name>
    <dbReference type="NCBI Taxonomy" id="1314771"/>
    <lineage>
        <taxon>Eukaryota</taxon>
        <taxon>Fungi</taxon>
        <taxon>Fungi incertae sedis</taxon>
        <taxon>Mucoromycota</taxon>
        <taxon>Mortierellomycotina</taxon>
        <taxon>Mortierellomycetes</taxon>
        <taxon>Mortierellales</taxon>
        <taxon>Mortierellaceae</taxon>
        <taxon>Linnemannia</taxon>
    </lineage>
</organism>
<evidence type="ECO:0000259" key="1">
    <source>
        <dbReference type="PROSITE" id="PS50053"/>
    </source>
</evidence>
<dbReference type="OrthoDB" id="428577at2759"/>
<dbReference type="Proteomes" id="UP000078512">
    <property type="component" value="Unassembled WGS sequence"/>
</dbReference>
<dbReference type="PANTHER" id="PTHR10666">
    <property type="entry name" value="UBIQUITIN"/>
    <property type="match status" value="1"/>
</dbReference>
<feature type="domain" description="Ubiquitin-like" evidence="1">
    <location>
        <begin position="26"/>
        <end position="101"/>
    </location>
</feature>
<dbReference type="InterPro" id="IPR029071">
    <property type="entry name" value="Ubiquitin-like_domsf"/>
</dbReference>
<dbReference type="AlphaFoldDB" id="A0A197JDS4"/>
<dbReference type="FunFam" id="3.10.20.90:FF:000379">
    <property type="entry name" value="Ubiquitin/ribosomal protein CEP52"/>
    <property type="match status" value="1"/>
</dbReference>
<evidence type="ECO:0000313" key="3">
    <source>
        <dbReference type="Proteomes" id="UP000078512"/>
    </source>
</evidence>
<dbReference type="PROSITE" id="PS50053">
    <property type="entry name" value="UBIQUITIN_2"/>
    <property type="match status" value="1"/>
</dbReference>
<dbReference type="InterPro" id="IPR050158">
    <property type="entry name" value="Ubiquitin_ubiquitin-like"/>
</dbReference>
<dbReference type="Pfam" id="PF00240">
    <property type="entry name" value="ubiquitin"/>
    <property type="match status" value="1"/>
</dbReference>
<sequence length="101" mass="11498">MDHYRIFGNTLTYRAIPVLVRAEGEIVLYIKTLTGKDITLVCSLDATIDRVKQLVQCKEGIPTDQQRLIFAGKQLDDGRALYDYNIQHRSIVHLVVRLRGG</sequence>
<dbReference type="Gene3D" id="3.10.20.90">
    <property type="entry name" value="Phosphatidylinositol 3-kinase Catalytic Subunit, Chain A, domain 1"/>
    <property type="match status" value="1"/>
</dbReference>
<gene>
    <name evidence="2" type="ORF">K457DRAFT_84603</name>
</gene>
<dbReference type="InterPro" id="IPR000626">
    <property type="entry name" value="Ubiquitin-like_dom"/>
</dbReference>
<dbReference type="InterPro" id="IPR019956">
    <property type="entry name" value="Ubiquitin_dom"/>
</dbReference>
<feature type="non-terminal residue" evidence="2">
    <location>
        <position position="101"/>
    </location>
</feature>
<proteinExistence type="predicted"/>
<dbReference type="EMBL" id="KV442153">
    <property type="protein sequence ID" value="OAQ22594.1"/>
    <property type="molecule type" value="Genomic_DNA"/>
</dbReference>
<dbReference type="STRING" id="1314771.A0A197JDS4"/>
<protein>
    <submittedName>
        <fullName evidence="2">Ubiquitin-domain-containing protein</fullName>
    </submittedName>
</protein>
<dbReference type="PRINTS" id="PR00348">
    <property type="entry name" value="UBIQUITIN"/>
</dbReference>
<accession>A0A197JDS4</accession>
<dbReference type="SMART" id="SM00213">
    <property type="entry name" value="UBQ"/>
    <property type="match status" value="1"/>
</dbReference>
<reference evidence="2 3" key="1">
    <citation type="submission" date="2016-05" db="EMBL/GenBank/DDBJ databases">
        <title>Genome sequencing reveals origins of a unique bacterial endosymbiosis in the earliest lineages of terrestrial Fungi.</title>
        <authorList>
            <consortium name="DOE Joint Genome Institute"/>
            <person name="Uehling J."/>
            <person name="Gryganskyi A."/>
            <person name="Hameed K."/>
            <person name="Tschaplinski T."/>
            <person name="Misztal P."/>
            <person name="Wu S."/>
            <person name="Desiro A."/>
            <person name="Vande Pol N."/>
            <person name="Du Z.-Y."/>
            <person name="Zienkiewicz A."/>
            <person name="Zienkiewicz K."/>
            <person name="Morin E."/>
            <person name="Tisserant E."/>
            <person name="Splivallo R."/>
            <person name="Hainaut M."/>
            <person name="Henrissat B."/>
            <person name="Ohm R."/>
            <person name="Kuo A."/>
            <person name="Yan J."/>
            <person name="Lipzen A."/>
            <person name="Nolan M."/>
            <person name="Labutti K."/>
            <person name="Barry K."/>
            <person name="Goldstein A."/>
            <person name="Labbe J."/>
            <person name="Schadt C."/>
            <person name="Tuskan G."/>
            <person name="Grigoriev I."/>
            <person name="Martin F."/>
            <person name="Vilgalys R."/>
            <person name="Bonito G."/>
        </authorList>
    </citation>
    <scope>NUCLEOTIDE SEQUENCE [LARGE SCALE GENOMIC DNA]</scope>
    <source>
        <strain evidence="2 3">AG-77</strain>
    </source>
</reference>
<evidence type="ECO:0000313" key="2">
    <source>
        <dbReference type="EMBL" id="OAQ22594.1"/>
    </source>
</evidence>
<dbReference type="SUPFAM" id="SSF54236">
    <property type="entry name" value="Ubiquitin-like"/>
    <property type="match status" value="1"/>
</dbReference>